<name>E6PV32_9ZZZZ</name>
<protein>
    <submittedName>
        <fullName evidence="2">Putative Rhodanese-related sulfurtransferase</fullName>
    </submittedName>
</protein>
<dbReference type="Gene3D" id="3.30.70.100">
    <property type="match status" value="1"/>
</dbReference>
<dbReference type="InterPro" id="IPR001763">
    <property type="entry name" value="Rhodanese-like_dom"/>
</dbReference>
<dbReference type="Pfam" id="PF00581">
    <property type="entry name" value="Rhodanese"/>
    <property type="match status" value="1"/>
</dbReference>
<dbReference type="GO" id="GO:0016740">
    <property type="term" value="F:transferase activity"/>
    <property type="evidence" value="ECO:0007669"/>
    <property type="project" value="UniProtKB-KW"/>
</dbReference>
<dbReference type="InterPro" id="IPR040503">
    <property type="entry name" value="TRHO_N"/>
</dbReference>
<sequence length="291" mass="31367">MSVIPTSTSNPAPDAVLNISAYKFVGLDDFLPARRERLLARCQALALKGTILLAPEGINLFLAGAPQALDALLAALRADPLLADLQAKRSWSAAQPFRRMKVKLKREIITLNRPQIRPAAERAPAVSPGRLKRWLDAGCDDEGRPVVMLDTRNVFERELGGFDGCVDFGIARFSDFAPAVETQAARFAGQTVVAYCTGGIRCEKAALLMRGAGIERVYQLDGGILDYFEQVGGAHYSGGCFVFDERTALDSALAPRGEAAQQATHPLQHPARHSITTLPTSIPIPLVLPAP</sequence>
<gene>
    <name evidence="2" type="ORF">CARN2_4271</name>
</gene>
<proteinExistence type="predicted"/>
<keyword evidence="2" id="KW-0808">Transferase</keyword>
<dbReference type="SUPFAM" id="SSF52821">
    <property type="entry name" value="Rhodanese/Cell cycle control phosphatase"/>
    <property type="match status" value="1"/>
</dbReference>
<dbReference type="Gene3D" id="3.40.250.10">
    <property type="entry name" value="Rhodanese-like domain"/>
    <property type="match status" value="1"/>
</dbReference>
<dbReference type="InterPro" id="IPR020936">
    <property type="entry name" value="TrhO"/>
</dbReference>
<comment type="caution">
    <text evidence="2">The sequence shown here is derived from an EMBL/GenBank/DDBJ whole genome shotgun (WGS) entry which is preliminary data.</text>
</comment>
<dbReference type="AlphaFoldDB" id="E6PV32"/>
<evidence type="ECO:0000259" key="1">
    <source>
        <dbReference type="PROSITE" id="PS50206"/>
    </source>
</evidence>
<accession>E6PV32</accession>
<dbReference type="InterPro" id="IPR036873">
    <property type="entry name" value="Rhodanese-like_dom_sf"/>
</dbReference>
<dbReference type="PANTHER" id="PTHR43268">
    <property type="entry name" value="THIOSULFATE SULFURTRANSFERASE/RHODANESE-LIKE DOMAIN-CONTAINING PROTEIN 2"/>
    <property type="match status" value="1"/>
</dbReference>
<dbReference type="PANTHER" id="PTHR43268:SF3">
    <property type="entry name" value="RHODANESE-LIKE DOMAIN-CONTAINING PROTEIN 7-RELATED"/>
    <property type="match status" value="1"/>
</dbReference>
<dbReference type="PROSITE" id="PS50206">
    <property type="entry name" value="RHODANESE_3"/>
    <property type="match status" value="1"/>
</dbReference>
<organism evidence="2">
    <name type="scientific">mine drainage metagenome</name>
    <dbReference type="NCBI Taxonomy" id="410659"/>
    <lineage>
        <taxon>unclassified sequences</taxon>
        <taxon>metagenomes</taxon>
        <taxon>ecological metagenomes</taxon>
    </lineage>
</organism>
<dbReference type="NCBIfam" id="NF003703">
    <property type="entry name" value="PRK05320.1"/>
    <property type="match status" value="1"/>
</dbReference>
<dbReference type="SMART" id="SM00450">
    <property type="entry name" value="RHOD"/>
    <property type="match status" value="1"/>
</dbReference>
<evidence type="ECO:0000313" key="2">
    <source>
        <dbReference type="EMBL" id="CBH98789.1"/>
    </source>
</evidence>
<reference evidence="2" key="1">
    <citation type="submission" date="2009-10" db="EMBL/GenBank/DDBJ databases">
        <title>Diversity of trophic interactions inside an arsenic-rich microbial ecosystem.</title>
        <authorList>
            <person name="Bertin P.N."/>
            <person name="Heinrich-Salmeron A."/>
            <person name="Pelletier E."/>
            <person name="Goulhen-Chollet F."/>
            <person name="Arsene-Ploetze F."/>
            <person name="Gallien S."/>
            <person name="Calteau A."/>
            <person name="Vallenet D."/>
            <person name="Casiot C."/>
            <person name="Chane-Woon-Ming B."/>
            <person name="Giloteaux L."/>
            <person name="Barakat M."/>
            <person name="Bonnefoy V."/>
            <person name="Bruneel O."/>
            <person name="Chandler M."/>
            <person name="Cleiss J."/>
            <person name="Duran R."/>
            <person name="Elbaz-Poulichet F."/>
            <person name="Fonknechten N."/>
            <person name="Lauga B."/>
            <person name="Mornico D."/>
            <person name="Ortet P."/>
            <person name="Schaeffer C."/>
            <person name="Siguier P."/>
            <person name="Alexander Thil Smith A."/>
            <person name="Van Dorsselaer A."/>
            <person name="Weissenbach J."/>
            <person name="Medigue C."/>
            <person name="Le Paslier D."/>
        </authorList>
    </citation>
    <scope>NUCLEOTIDE SEQUENCE</scope>
</reference>
<feature type="domain" description="Rhodanese" evidence="1">
    <location>
        <begin position="142"/>
        <end position="236"/>
    </location>
</feature>
<dbReference type="EMBL" id="CABM01000061">
    <property type="protein sequence ID" value="CBH98789.1"/>
    <property type="molecule type" value="Genomic_DNA"/>
</dbReference>
<dbReference type="Pfam" id="PF17773">
    <property type="entry name" value="UPF0176_N"/>
    <property type="match status" value="1"/>
</dbReference>